<sequence>MMTPRPQMQPMMVGPAPMMGAPYMMQQPPMVGQSLYPFPTNQQYDDYDKKDDEDDEDEYVKPLKVGQVGLSFGIKGVHEPGATGESGATTQFPLGDMLSGMMGGVAKIVQADAQKEMMGNMMKMMMLSSLVDIGIRREIVSVC</sequence>
<feature type="region of interest" description="Disordered" evidence="1">
    <location>
        <begin position="32"/>
        <end position="56"/>
    </location>
</feature>
<dbReference type="WBParaSite" id="nRc.2.0.1.t37960-RA">
    <property type="protein sequence ID" value="nRc.2.0.1.t37960-RA"/>
    <property type="gene ID" value="nRc.2.0.1.g37960"/>
</dbReference>
<reference evidence="3" key="1">
    <citation type="submission" date="2022-11" db="UniProtKB">
        <authorList>
            <consortium name="WormBaseParasite"/>
        </authorList>
    </citation>
    <scope>IDENTIFICATION</scope>
</reference>
<dbReference type="Proteomes" id="UP000887565">
    <property type="component" value="Unplaced"/>
</dbReference>
<proteinExistence type="predicted"/>
<evidence type="ECO:0000313" key="3">
    <source>
        <dbReference type="WBParaSite" id="nRc.2.0.1.t37960-RA"/>
    </source>
</evidence>
<evidence type="ECO:0000256" key="1">
    <source>
        <dbReference type="SAM" id="MobiDB-lite"/>
    </source>
</evidence>
<name>A0A915KHV1_ROMCU</name>
<dbReference type="AlphaFoldDB" id="A0A915KHV1"/>
<organism evidence="2 3">
    <name type="scientific">Romanomermis culicivorax</name>
    <name type="common">Nematode worm</name>
    <dbReference type="NCBI Taxonomy" id="13658"/>
    <lineage>
        <taxon>Eukaryota</taxon>
        <taxon>Metazoa</taxon>
        <taxon>Ecdysozoa</taxon>
        <taxon>Nematoda</taxon>
        <taxon>Enoplea</taxon>
        <taxon>Dorylaimia</taxon>
        <taxon>Mermithida</taxon>
        <taxon>Mermithoidea</taxon>
        <taxon>Mermithidae</taxon>
        <taxon>Romanomermis</taxon>
    </lineage>
</organism>
<keyword evidence="2" id="KW-1185">Reference proteome</keyword>
<evidence type="ECO:0000313" key="2">
    <source>
        <dbReference type="Proteomes" id="UP000887565"/>
    </source>
</evidence>
<accession>A0A915KHV1</accession>
<protein>
    <submittedName>
        <fullName evidence="3">Uncharacterized protein</fullName>
    </submittedName>
</protein>